<proteinExistence type="predicted"/>
<dbReference type="Gene3D" id="3.10.180.10">
    <property type="entry name" value="2,3-Dihydroxybiphenyl 1,2-Dioxygenase, domain 1"/>
    <property type="match status" value="1"/>
</dbReference>
<organism evidence="2 3">
    <name type="scientific">Actinocrinis puniceicyclus</name>
    <dbReference type="NCBI Taxonomy" id="977794"/>
    <lineage>
        <taxon>Bacteria</taxon>
        <taxon>Bacillati</taxon>
        <taxon>Actinomycetota</taxon>
        <taxon>Actinomycetes</taxon>
        <taxon>Catenulisporales</taxon>
        <taxon>Actinospicaceae</taxon>
        <taxon>Actinocrinis</taxon>
    </lineage>
</organism>
<dbReference type="PANTHER" id="PTHR21366">
    <property type="entry name" value="GLYOXALASE FAMILY PROTEIN"/>
    <property type="match status" value="1"/>
</dbReference>
<reference evidence="2" key="1">
    <citation type="submission" date="2021-04" db="EMBL/GenBank/DDBJ databases">
        <title>Genome based classification of Actinospica acidithermotolerans sp. nov., an actinobacterium isolated from an Indonesian hot spring.</title>
        <authorList>
            <person name="Kusuma A.B."/>
            <person name="Putra K.E."/>
            <person name="Nafisah S."/>
            <person name="Loh J."/>
            <person name="Nouioui I."/>
            <person name="Goodfellow M."/>
        </authorList>
    </citation>
    <scope>NUCLEOTIDE SEQUENCE</scope>
    <source>
        <strain evidence="2">DSM 45618</strain>
    </source>
</reference>
<sequence>MDLDHVVIWVDDPLKSVEFYVNVVGLRPVRAEEYRAGAAPFPSVRVTDRSIIDLTPRQDAPAVNAMTKTTSTAGFPVNHVCIAMSKQEYEELSARLEAHGVDTSSRRVVTYGARGNAPHAFYFRDPDDNVIEARYYDE</sequence>
<gene>
    <name evidence="2" type="ORF">KGA66_11335</name>
</gene>
<dbReference type="InterPro" id="IPR029068">
    <property type="entry name" value="Glyas_Bleomycin-R_OHBP_Dase"/>
</dbReference>
<dbReference type="Proteomes" id="UP000677913">
    <property type="component" value="Unassembled WGS sequence"/>
</dbReference>
<name>A0A8J7WPI5_9ACTN</name>
<evidence type="ECO:0000259" key="1">
    <source>
        <dbReference type="PROSITE" id="PS51819"/>
    </source>
</evidence>
<dbReference type="Pfam" id="PF00903">
    <property type="entry name" value="Glyoxalase"/>
    <property type="match status" value="1"/>
</dbReference>
<evidence type="ECO:0000313" key="3">
    <source>
        <dbReference type="Proteomes" id="UP000677913"/>
    </source>
</evidence>
<dbReference type="PROSITE" id="PS51819">
    <property type="entry name" value="VOC"/>
    <property type="match status" value="1"/>
</dbReference>
<dbReference type="PANTHER" id="PTHR21366:SF14">
    <property type="entry name" value="GLYOXALASE DOMAIN-CONTAINING PROTEIN 5"/>
    <property type="match status" value="1"/>
</dbReference>
<dbReference type="RefSeq" id="WP_211467532.1">
    <property type="nucleotide sequence ID" value="NZ_JAGSXH010000031.1"/>
</dbReference>
<dbReference type="SUPFAM" id="SSF54593">
    <property type="entry name" value="Glyoxalase/Bleomycin resistance protein/Dihydroxybiphenyl dioxygenase"/>
    <property type="match status" value="1"/>
</dbReference>
<dbReference type="InterPro" id="IPR050383">
    <property type="entry name" value="GlyoxalaseI/FosfomycinResist"/>
</dbReference>
<dbReference type="AlphaFoldDB" id="A0A8J7WPI5"/>
<dbReference type="EMBL" id="JAGSXH010000031">
    <property type="protein sequence ID" value="MBS2963644.1"/>
    <property type="molecule type" value="Genomic_DNA"/>
</dbReference>
<comment type="caution">
    <text evidence="2">The sequence shown here is derived from an EMBL/GenBank/DDBJ whole genome shotgun (WGS) entry which is preliminary data.</text>
</comment>
<protein>
    <submittedName>
        <fullName evidence="2">VOC family protein</fullName>
    </submittedName>
</protein>
<keyword evidence="3" id="KW-1185">Reference proteome</keyword>
<feature type="domain" description="VOC" evidence="1">
    <location>
        <begin position="2"/>
        <end position="136"/>
    </location>
</feature>
<dbReference type="InterPro" id="IPR037523">
    <property type="entry name" value="VOC_core"/>
</dbReference>
<evidence type="ECO:0000313" key="2">
    <source>
        <dbReference type="EMBL" id="MBS2963644.1"/>
    </source>
</evidence>
<accession>A0A8J7WPI5</accession>
<dbReference type="InterPro" id="IPR004360">
    <property type="entry name" value="Glyas_Fos-R_dOase_dom"/>
</dbReference>